<keyword evidence="3" id="KW-1185">Reference proteome</keyword>
<comment type="caution">
    <text evidence="2">The sequence shown here is derived from an EMBL/GenBank/DDBJ whole genome shotgun (WGS) entry which is preliminary data.</text>
</comment>
<evidence type="ECO:0000256" key="1">
    <source>
        <dbReference type="SAM" id="MobiDB-lite"/>
    </source>
</evidence>
<reference evidence="2 3" key="1">
    <citation type="submission" date="2021-07" db="EMBL/GenBank/DDBJ databases">
        <title>Genome data of Colletotrichum spaethianum.</title>
        <authorList>
            <person name="Utami Y.D."/>
            <person name="Hiruma K."/>
        </authorList>
    </citation>
    <scope>NUCLEOTIDE SEQUENCE [LARGE SCALE GENOMIC DNA]</scope>
    <source>
        <strain evidence="2 3">MAFF 242679</strain>
    </source>
</reference>
<feature type="compositionally biased region" description="Basic and acidic residues" evidence="1">
    <location>
        <begin position="401"/>
        <end position="412"/>
    </location>
</feature>
<dbReference type="EMBL" id="BPPX01000002">
    <property type="protein sequence ID" value="GJC78128.1"/>
    <property type="molecule type" value="Genomic_DNA"/>
</dbReference>
<sequence length="1276" mass="132160">MSWVALAADDETVFSDAFMKLEGVQENLAELLVGVRSVRLGNEERVVDQAVVEEAVRLLLASLDLGRVLLVRLLVERGKEVLGVDTNGLGTLLTETERGDGKRLDAIGLDAAAGVHNHVELLHDRVDVVGVAVARHQAGVEDLQAAVHHPGTGSTLGVTRSDGKIVDGETPGGEGTTERSDLRVVLPEVVAEAAEDILLLALGLLLDVLGTVVSVLLLVNFLTLGLDGLNLLVEVLELRLLPLFDLLLAELDLAATVVDVEQGRGKLAGVLTGGGENTLAGGGNGAANFVGGGGGQSQDTVDRHTHVKGKLGGHEQLDTATLGLHEAVSGGGSGTGHLAGGAAVGNLVDSVAGGLHVGELVRALLTKVVETTDKDDAGLALHDGLVTDVDGLDSGGASTHRSLDRARRRDQQHVNPSSHSVDERLLKNVVLNRLVQVAVSVHTTESARTTHTGSDAVTDLGNVDILVELVGVGDTSGQQSLSDRHEDEEGDRVNLGHNVFRNTVSLGIPAGRNLTSNKSVEPESLRDQEGSSLLHANNVLARLRDLEDLDLVAVLTLELFGSLLGRLEGLEVLLNDNLVEKLLLLGVADARVLKNELLVLLLDVLVINGLTSLGVDPARVRSGLALDGTVVVLNQTHDPGHLNATLKGELAVGLHFPTSAGVTPRTNLSKTGNDDDLLQVDHALKAVVERGDLLLPVREGFRVGAVDDLILDGVLLAYSATDLASLHDVLAELGHGLVEVRDELQTTVQVSEDRLALAEVDNGRGHETQEVEGHLLLGEGADAERFDTLGNDVVAAHETGATSPADDGTADGEVVTPVLGVPSVEQGLQGELGLGVETIVTEGTVVGRQGQDNLGGTSLEAALGLLGLDAAKNAEQVGQHDAVSQLRSGVDLVDLATVLGDGCKRHDEVQVPTEAVLGVVNVVNQSLAVLLAALVEGHNNKLRATGTKAGVHGLVVLSDLTRESTGGDDNLGTTADETLKDLGSDGACTSAGHKSVLASKADTVLGSLLQRLQVIASELLAVVPAMKALALEVQEGDGLDLALGPSGRLSLLGGAVIVGDDLVFVHGQRTENIAIQVLDLELRGLGHLVLLLDELVDASEVVLDLGAVTVLRNLSTLSHLLNVVLQLAAASAGDFLIVEVATSIDSGLGASGNGNVLVDGVGVENLLAVLDELLTELLGKLVGLTTLRWAVVDVVLHKFDQGGVGAIHNADALAHDLTVNSLEAAEDNVIVHVKGVLARPVPGRVIGTRLEGAEDGLNAGSVEVAVFGSPEVELGL</sequence>
<dbReference type="Proteomes" id="UP001055172">
    <property type="component" value="Unassembled WGS sequence"/>
</dbReference>
<evidence type="ECO:0000313" key="2">
    <source>
        <dbReference type="EMBL" id="GJC78128.1"/>
    </source>
</evidence>
<proteinExistence type="predicted"/>
<feature type="region of interest" description="Disordered" evidence="1">
    <location>
        <begin position="390"/>
        <end position="421"/>
    </location>
</feature>
<dbReference type="AlphaFoldDB" id="A0AA37GCY9"/>
<gene>
    <name evidence="2" type="ORF">ColLi_00966</name>
</gene>
<protein>
    <submittedName>
        <fullName evidence="2">Uncharacterized protein</fullName>
    </submittedName>
</protein>
<organism evidence="2 3">
    <name type="scientific">Colletotrichum liriopes</name>
    <dbReference type="NCBI Taxonomy" id="708192"/>
    <lineage>
        <taxon>Eukaryota</taxon>
        <taxon>Fungi</taxon>
        <taxon>Dikarya</taxon>
        <taxon>Ascomycota</taxon>
        <taxon>Pezizomycotina</taxon>
        <taxon>Sordariomycetes</taxon>
        <taxon>Hypocreomycetidae</taxon>
        <taxon>Glomerellales</taxon>
        <taxon>Glomerellaceae</taxon>
        <taxon>Colletotrichum</taxon>
        <taxon>Colletotrichum spaethianum species complex</taxon>
    </lineage>
</organism>
<name>A0AA37GCY9_9PEZI</name>
<accession>A0AA37GCY9</accession>
<evidence type="ECO:0000313" key="3">
    <source>
        <dbReference type="Proteomes" id="UP001055172"/>
    </source>
</evidence>
<feature type="region of interest" description="Disordered" evidence="1">
    <location>
        <begin position="153"/>
        <end position="179"/>
    </location>
</feature>